<evidence type="ECO:0000256" key="4">
    <source>
        <dbReference type="ARBA" id="ARBA00022777"/>
    </source>
</evidence>
<feature type="binding site" evidence="7">
    <location>
        <position position="140"/>
    </location>
    <ligand>
        <name>ATP</name>
        <dbReference type="ChEBI" id="CHEBI:30616"/>
    </ligand>
</feature>
<dbReference type="Pfam" id="PF00069">
    <property type="entry name" value="Pkinase"/>
    <property type="match status" value="1"/>
</dbReference>
<feature type="active site" description="Proton acceptor" evidence="6">
    <location>
        <position position="121"/>
    </location>
</feature>
<proteinExistence type="predicted"/>
<dbReference type="GO" id="GO:0005524">
    <property type="term" value="F:ATP binding"/>
    <property type="evidence" value="ECO:0007669"/>
    <property type="project" value="UniProtKB-KW"/>
</dbReference>
<evidence type="ECO:0000256" key="2">
    <source>
        <dbReference type="ARBA" id="ARBA00022679"/>
    </source>
</evidence>
<evidence type="ECO:0000256" key="5">
    <source>
        <dbReference type="ARBA" id="ARBA00022840"/>
    </source>
</evidence>
<sequence>MNRLRANNPARAGAGSGAAPLPRTSDPTVLVDRRGTEETKIRREIAIMKKCDHPNIIKFFAYIDDSMSANVCLIMEYMEGGELQWHSDSEPYLTMGQTRRVMRDVVLGLEYLHLQDIIHRDIKPSNIMWTADRSHVKIGDFGVAHLAAVDDELGDSDGPRHAGTPAFLAPEIAPGFEGPMGEVTPAVDLWALGVTLYCLLFGRMPFEPRSDVAGHVAAEASLYRAIREDPWVPRDMMSSQRIAVHNADWQRGGVLYLLDHLLRKDPAQRFGIDDVKASTDNLQWPVGLSLLHHAASLTLTSRRGPRKSLVAGC</sequence>
<evidence type="ECO:0000313" key="11">
    <source>
        <dbReference type="EMBL" id="KAJ7195603.1"/>
    </source>
</evidence>
<keyword evidence="5 7" id="KW-0067">ATP-binding</keyword>
<comment type="caution">
    <text evidence="11">The sequence shown here is derived from an EMBL/GenBank/DDBJ whole genome shotgun (WGS) entry which is preliminary data.</text>
</comment>
<dbReference type="InterPro" id="IPR030616">
    <property type="entry name" value="Aur-like"/>
</dbReference>
<evidence type="ECO:0000256" key="1">
    <source>
        <dbReference type="ARBA" id="ARBA00022527"/>
    </source>
</evidence>
<dbReference type="Gene3D" id="1.10.510.10">
    <property type="entry name" value="Transferase(Phosphotransferase) domain 1"/>
    <property type="match status" value="1"/>
</dbReference>
<name>A0AAD6Y5W8_9AGAR</name>
<dbReference type="SUPFAM" id="SSF56112">
    <property type="entry name" value="Protein kinase-like (PK-like)"/>
    <property type="match status" value="1"/>
</dbReference>
<feature type="region of interest" description="Disordered" evidence="9">
    <location>
        <begin position="1"/>
        <end position="28"/>
    </location>
</feature>
<accession>A0AAD6Y5W8</accession>
<evidence type="ECO:0000256" key="7">
    <source>
        <dbReference type="PIRSR" id="PIRSR630616-2"/>
    </source>
</evidence>
<organism evidence="11 12">
    <name type="scientific">Mycena pura</name>
    <dbReference type="NCBI Taxonomy" id="153505"/>
    <lineage>
        <taxon>Eukaryota</taxon>
        <taxon>Fungi</taxon>
        <taxon>Dikarya</taxon>
        <taxon>Basidiomycota</taxon>
        <taxon>Agaricomycotina</taxon>
        <taxon>Agaricomycetes</taxon>
        <taxon>Agaricomycetidae</taxon>
        <taxon>Agaricales</taxon>
        <taxon>Marasmiineae</taxon>
        <taxon>Mycenaceae</taxon>
        <taxon>Mycena</taxon>
    </lineage>
</organism>
<keyword evidence="3 7" id="KW-0547">Nucleotide-binding</keyword>
<dbReference type="PROSITE" id="PS50011">
    <property type="entry name" value="PROTEIN_KINASE_DOM"/>
    <property type="match status" value="1"/>
</dbReference>
<keyword evidence="12" id="KW-1185">Reference proteome</keyword>
<dbReference type="Proteomes" id="UP001219525">
    <property type="component" value="Unassembled WGS sequence"/>
</dbReference>
<dbReference type="PANTHER" id="PTHR24350">
    <property type="entry name" value="SERINE/THREONINE-PROTEIN KINASE IAL-RELATED"/>
    <property type="match status" value="1"/>
</dbReference>
<evidence type="ECO:0000256" key="9">
    <source>
        <dbReference type="SAM" id="MobiDB-lite"/>
    </source>
</evidence>
<dbReference type="SMART" id="SM00220">
    <property type="entry name" value="S_TKc"/>
    <property type="match status" value="1"/>
</dbReference>
<keyword evidence="1" id="KW-0723">Serine/threonine-protein kinase</keyword>
<reference evidence="11" key="1">
    <citation type="submission" date="2023-03" db="EMBL/GenBank/DDBJ databases">
        <title>Massive genome expansion in bonnet fungi (Mycena s.s.) driven by repeated elements and novel gene families across ecological guilds.</title>
        <authorList>
            <consortium name="Lawrence Berkeley National Laboratory"/>
            <person name="Harder C.B."/>
            <person name="Miyauchi S."/>
            <person name="Viragh M."/>
            <person name="Kuo A."/>
            <person name="Thoen E."/>
            <person name="Andreopoulos B."/>
            <person name="Lu D."/>
            <person name="Skrede I."/>
            <person name="Drula E."/>
            <person name="Henrissat B."/>
            <person name="Morin E."/>
            <person name="Kohler A."/>
            <person name="Barry K."/>
            <person name="LaButti K."/>
            <person name="Morin E."/>
            <person name="Salamov A."/>
            <person name="Lipzen A."/>
            <person name="Mereny Z."/>
            <person name="Hegedus B."/>
            <person name="Baldrian P."/>
            <person name="Stursova M."/>
            <person name="Weitz H."/>
            <person name="Taylor A."/>
            <person name="Grigoriev I.V."/>
            <person name="Nagy L.G."/>
            <person name="Martin F."/>
            <person name="Kauserud H."/>
        </authorList>
    </citation>
    <scope>NUCLEOTIDE SEQUENCE</scope>
    <source>
        <strain evidence="11">9144</strain>
    </source>
</reference>
<evidence type="ECO:0000256" key="6">
    <source>
        <dbReference type="PIRSR" id="PIRSR630616-1"/>
    </source>
</evidence>
<protein>
    <submittedName>
        <fullName evidence="11">Kinase-like protein</fullName>
    </submittedName>
</protein>
<keyword evidence="4 11" id="KW-0418">Kinase</keyword>
<feature type="compositionally biased region" description="Low complexity" evidence="9">
    <location>
        <begin position="1"/>
        <end position="22"/>
    </location>
</feature>
<dbReference type="GO" id="GO:0004674">
    <property type="term" value="F:protein serine/threonine kinase activity"/>
    <property type="evidence" value="ECO:0007669"/>
    <property type="project" value="UniProtKB-KW"/>
</dbReference>
<evidence type="ECO:0000259" key="10">
    <source>
        <dbReference type="PROSITE" id="PS50011"/>
    </source>
</evidence>
<feature type="cross-link" description="Glycyl lysine isopeptide (Lys-Gly) (interchain with G-Cter in SUMO2)" evidence="8">
    <location>
        <position position="123"/>
    </location>
</feature>
<feature type="domain" description="Protein kinase" evidence="10">
    <location>
        <begin position="1"/>
        <end position="282"/>
    </location>
</feature>
<gene>
    <name evidence="11" type="ORF">GGX14DRAFT_376782</name>
</gene>
<keyword evidence="2" id="KW-0808">Transferase</keyword>
<dbReference type="AlphaFoldDB" id="A0AAD6Y5W8"/>
<evidence type="ECO:0000256" key="3">
    <source>
        <dbReference type="ARBA" id="ARBA00022741"/>
    </source>
</evidence>
<evidence type="ECO:0000256" key="8">
    <source>
        <dbReference type="PIRSR" id="PIRSR630616-3"/>
    </source>
</evidence>
<dbReference type="EMBL" id="JARJCW010000089">
    <property type="protein sequence ID" value="KAJ7195603.1"/>
    <property type="molecule type" value="Genomic_DNA"/>
</dbReference>
<dbReference type="InterPro" id="IPR000719">
    <property type="entry name" value="Prot_kinase_dom"/>
</dbReference>
<evidence type="ECO:0000313" key="12">
    <source>
        <dbReference type="Proteomes" id="UP001219525"/>
    </source>
</evidence>
<dbReference type="InterPro" id="IPR011009">
    <property type="entry name" value="Kinase-like_dom_sf"/>
</dbReference>